<feature type="transmembrane region" description="Helical" evidence="1">
    <location>
        <begin position="33"/>
        <end position="53"/>
    </location>
</feature>
<organism evidence="2 3">
    <name type="scientific">Methylobacterium radiotolerans</name>
    <dbReference type="NCBI Taxonomy" id="31998"/>
    <lineage>
        <taxon>Bacteria</taxon>
        <taxon>Pseudomonadati</taxon>
        <taxon>Pseudomonadota</taxon>
        <taxon>Alphaproteobacteria</taxon>
        <taxon>Hyphomicrobiales</taxon>
        <taxon>Methylobacteriaceae</taxon>
        <taxon>Methylobacterium</taxon>
    </lineage>
</organism>
<protein>
    <submittedName>
        <fullName evidence="2">Uncharacterized protein</fullName>
    </submittedName>
</protein>
<dbReference type="RefSeq" id="WP_209650179.1">
    <property type="nucleotide sequence ID" value="NZ_JBEPNV010000001.1"/>
</dbReference>
<dbReference type="EMBL" id="JBEPNW010000002">
    <property type="protein sequence ID" value="MET3862827.1"/>
    <property type="molecule type" value="Genomic_DNA"/>
</dbReference>
<accession>A0ABV2N8K6</accession>
<name>A0ABV2N8K6_9HYPH</name>
<keyword evidence="1" id="KW-0472">Membrane</keyword>
<keyword evidence="3" id="KW-1185">Reference proteome</keyword>
<gene>
    <name evidence="2" type="ORF">ABIC20_000136</name>
</gene>
<comment type="caution">
    <text evidence="2">The sequence shown here is derived from an EMBL/GenBank/DDBJ whole genome shotgun (WGS) entry which is preliminary data.</text>
</comment>
<evidence type="ECO:0000313" key="3">
    <source>
        <dbReference type="Proteomes" id="UP001549119"/>
    </source>
</evidence>
<evidence type="ECO:0000256" key="1">
    <source>
        <dbReference type="SAM" id="Phobius"/>
    </source>
</evidence>
<keyword evidence="1" id="KW-0812">Transmembrane</keyword>
<evidence type="ECO:0000313" key="2">
    <source>
        <dbReference type="EMBL" id="MET3862827.1"/>
    </source>
</evidence>
<dbReference type="Proteomes" id="UP001549119">
    <property type="component" value="Unassembled WGS sequence"/>
</dbReference>
<reference evidence="2 3" key="1">
    <citation type="submission" date="2024-06" db="EMBL/GenBank/DDBJ databases">
        <title>Genomics of switchgrass bacterial isolates.</title>
        <authorList>
            <person name="Shade A."/>
        </authorList>
    </citation>
    <scope>NUCLEOTIDE SEQUENCE [LARGE SCALE GENOMIC DNA]</scope>
    <source>
        <strain evidence="2 3">PvP084</strain>
    </source>
</reference>
<keyword evidence="1" id="KW-1133">Transmembrane helix</keyword>
<sequence>MMHGFSEARPVHGPAPEAWACLRSVAFAASRPANLLAVIVALLGWAALISWTGNGAGGWQARTCAGLDVVSRACVEIRPIQDAGRVVPHAAELASWAR</sequence>
<proteinExistence type="predicted"/>